<name>A0AAJ7VY73_CEPCN</name>
<dbReference type="AlphaFoldDB" id="A0AAJ7VY73"/>
<reference evidence="2" key="1">
    <citation type="submission" date="2025-08" db="UniProtKB">
        <authorList>
            <consortium name="RefSeq"/>
        </authorList>
    </citation>
    <scope>IDENTIFICATION</scope>
</reference>
<dbReference type="RefSeq" id="XP_024937564.1">
    <property type="nucleotide sequence ID" value="XM_025081796.1"/>
</dbReference>
<dbReference type="KEGG" id="ccin:112493893"/>
<gene>
    <name evidence="2" type="primary">LOC112493893</name>
</gene>
<sequence>MPQQLLLSLDAIQIFYSITLSAISCGQIACVQRTVYVYSALHTGDLPAGYCGERNRIKNLDGVQRQKQLLRHLGKGKDARNFPVAGRDHFLILKDLGSAWICLDLLDLLPIRSAGVLGNTQDDQAQGGFTMATTNYSCLPCI</sequence>
<protein>
    <submittedName>
        <fullName evidence="2">Uncharacterized protein LOC112493893</fullName>
    </submittedName>
</protein>
<dbReference type="Proteomes" id="UP000694920">
    <property type="component" value="Unplaced"/>
</dbReference>
<organism evidence="1 2">
    <name type="scientific">Cephus cinctus</name>
    <name type="common">Wheat stem sawfly</name>
    <dbReference type="NCBI Taxonomy" id="211228"/>
    <lineage>
        <taxon>Eukaryota</taxon>
        <taxon>Metazoa</taxon>
        <taxon>Ecdysozoa</taxon>
        <taxon>Arthropoda</taxon>
        <taxon>Hexapoda</taxon>
        <taxon>Insecta</taxon>
        <taxon>Pterygota</taxon>
        <taxon>Neoptera</taxon>
        <taxon>Endopterygota</taxon>
        <taxon>Hymenoptera</taxon>
        <taxon>Cephoidea</taxon>
        <taxon>Cephidae</taxon>
        <taxon>Cephus</taxon>
    </lineage>
</organism>
<keyword evidence="1" id="KW-1185">Reference proteome</keyword>
<evidence type="ECO:0000313" key="1">
    <source>
        <dbReference type="Proteomes" id="UP000694920"/>
    </source>
</evidence>
<accession>A0AAJ7VY73</accession>
<evidence type="ECO:0000313" key="2">
    <source>
        <dbReference type="RefSeq" id="XP_024937564.1"/>
    </source>
</evidence>
<dbReference type="GeneID" id="112493893"/>
<proteinExistence type="predicted"/>